<dbReference type="EMBL" id="QTSX02005220">
    <property type="protein sequence ID" value="KAJ9060257.1"/>
    <property type="molecule type" value="Genomic_DNA"/>
</dbReference>
<proteinExistence type="predicted"/>
<evidence type="ECO:0000313" key="1">
    <source>
        <dbReference type="EMBL" id="KAJ9060257.1"/>
    </source>
</evidence>
<dbReference type="Proteomes" id="UP001165960">
    <property type="component" value="Unassembled WGS sequence"/>
</dbReference>
<organism evidence="1 2">
    <name type="scientific">Entomophthora muscae</name>
    <dbReference type="NCBI Taxonomy" id="34485"/>
    <lineage>
        <taxon>Eukaryota</taxon>
        <taxon>Fungi</taxon>
        <taxon>Fungi incertae sedis</taxon>
        <taxon>Zoopagomycota</taxon>
        <taxon>Entomophthoromycotina</taxon>
        <taxon>Entomophthoromycetes</taxon>
        <taxon>Entomophthorales</taxon>
        <taxon>Entomophthoraceae</taxon>
        <taxon>Entomophthora</taxon>
    </lineage>
</organism>
<reference evidence="1" key="1">
    <citation type="submission" date="2022-04" db="EMBL/GenBank/DDBJ databases">
        <title>Genome of the entomopathogenic fungus Entomophthora muscae.</title>
        <authorList>
            <person name="Elya C."/>
            <person name="Lovett B.R."/>
            <person name="Lee E."/>
            <person name="Macias A.M."/>
            <person name="Hajek A.E."/>
            <person name="De Bivort B.L."/>
            <person name="Kasson M.T."/>
            <person name="De Fine Licht H.H."/>
            <person name="Stajich J.E."/>
        </authorList>
    </citation>
    <scope>NUCLEOTIDE SEQUENCE</scope>
    <source>
        <strain evidence="1">Berkeley</strain>
    </source>
</reference>
<gene>
    <name evidence="1" type="primary">UGP1_4</name>
    <name evidence="1" type="ORF">DSO57_1032800</name>
</gene>
<name>A0ACC2SDL7_9FUNG</name>
<dbReference type="EC" id="2.7.7.9" evidence="1"/>
<comment type="caution">
    <text evidence="1">The sequence shown here is derived from an EMBL/GenBank/DDBJ whole genome shotgun (WGS) entry which is preliminary data.</text>
</comment>
<keyword evidence="1" id="KW-0808">Transferase</keyword>
<evidence type="ECO:0000313" key="2">
    <source>
        <dbReference type="Proteomes" id="UP001165960"/>
    </source>
</evidence>
<keyword evidence="2" id="KW-1185">Reference proteome</keyword>
<sequence length="513" mass="57001">MPVQTNMTPLIVSTGSPPLTHESRPSTPSLQEFNETSSSTSAKALRQELDNLVSSSPSTATKKFAKEMNDFYRLFLRFSEEKSRGAKLNWARVRSPPDEKVIPYSQLPQSSQTDGELLNKLAVLKLNGGLGTTMGCVGPKSAIEVRDGMSFLDLTVRQIEHLNKASGANVPLLLMNSFNTAEETHRMIQKFANHNIEIKNFDQSRFPRIKKDTNMPLPESYDSDIKSWYPPGHGDLFESLNNSGILDQLIDEGKEYLFVSNIDNLGAIVDTTILKHVVDSGAEFCMEVTNKTKADVKGGTLVDYNGQIRLLEIAQVPNEHVEDFKSIRKFKIFNTNNLWVSVKAIKRLVEAQELSMEIIVNNKELNGEAIIQLETAVGAAIKHFQGAHGINVPRSRFLPVKSTSDLFLVTSDLYAQNQGVLSMNPKRMFKTVPVIKLGDHFKKVNDFLTRFRSPPHILELDHLTVTGDVTFGKAVVLKGTVIIVANYGSRIDIPSGAILDDKVVSGNLRILDH</sequence>
<protein>
    <submittedName>
        <fullName evidence="1">UTP-glucose-1-phosphate uridylyltransferase, variant 2</fullName>
        <ecNumber evidence="1">2.7.7.9</ecNumber>
    </submittedName>
</protein>
<keyword evidence="1" id="KW-0548">Nucleotidyltransferase</keyword>
<accession>A0ACC2SDL7</accession>